<dbReference type="EMBL" id="CAJOAZ010002181">
    <property type="protein sequence ID" value="CAF3902742.1"/>
    <property type="molecule type" value="Genomic_DNA"/>
</dbReference>
<sequence>FKTNDLSDNTMIYSCQSFCGGWGDRLRGILSVYILALLTNRHFMIDMNYPCEILKVLQPNVVN</sequence>
<feature type="non-terminal residue" evidence="1">
    <location>
        <position position="1"/>
    </location>
</feature>
<dbReference type="Proteomes" id="UP000663844">
    <property type="component" value="Unassembled WGS sequence"/>
</dbReference>
<organism evidence="1 2">
    <name type="scientific">Adineta steineri</name>
    <dbReference type="NCBI Taxonomy" id="433720"/>
    <lineage>
        <taxon>Eukaryota</taxon>
        <taxon>Metazoa</taxon>
        <taxon>Spiralia</taxon>
        <taxon>Gnathifera</taxon>
        <taxon>Rotifera</taxon>
        <taxon>Eurotatoria</taxon>
        <taxon>Bdelloidea</taxon>
        <taxon>Adinetida</taxon>
        <taxon>Adinetidae</taxon>
        <taxon>Adineta</taxon>
    </lineage>
</organism>
<gene>
    <name evidence="1" type="ORF">OXD698_LOCUS24038</name>
</gene>
<reference evidence="1" key="1">
    <citation type="submission" date="2021-02" db="EMBL/GenBank/DDBJ databases">
        <authorList>
            <person name="Nowell W R."/>
        </authorList>
    </citation>
    <scope>NUCLEOTIDE SEQUENCE</scope>
</reference>
<accession>A0A819HSK6</accession>
<name>A0A819HSK6_9BILA</name>
<proteinExistence type="predicted"/>
<evidence type="ECO:0000313" key="1">
    <source>
        <dbReference type="EMBL" id="CAF3902742.1"/>
    </source>
</evidence>
<protein>
    <submittedName>
        <fullName evidence="1">Uncharacterized protein</fullName>
    </submittedName>
</protein>
<dbReference type="AlphaFoldDB" id="A0A819HSK6"/>
<evidence type="ECO:0000313" key="2">
    <source>
        <dbReference type="Proteomes" id="UP000663844"/>
    </source>
</evidence>
<comment type="caution">
    <text evidence="1">The sequence shown here is derived from an EMBL/GenBank/DDBJ whole genome shotgun (WGS) entry which is preliminary data.</text>
</comment>